<dbReference type="Pfam" id="PF12151">
    <property type="entry name" value="MVL"/>
    <property type="match status" value="1"/>
</dbReference>
<organism evidence="3">
    <name type="scientific">Shewanella frigidimarina</name>
    <dbReference type="NCBI Taxonomy" id="56812"/>
    <lineage>
        <taxon>Bacteria</taxon>
        <taxon>Pseudomonadati</taxon>
        <taxon>Pseudomonadota</taxon>
        <taxon>Gammaproteobacteria</taxon>
        <taxon>Alteromonadales</taxon>
        <taxon>Shewanellaceae</taxon>
        <taxon>Shewanella</taxon>
    </lineage>
</organism>
<protein>
    <recommendedName>
        <fullName evidence="2">Mannan-binding protein domain-containing protein</fullName>
    </recommendedName>
</protein>
<dbReference type="EMBL" id="LRDC01000071">
    <property type="protein sequence ID" value="KVX00140.1"/>
    <property type="molecule type" value="Genomic_DNA"/>
</dbReference>
<reference evidence="3 4" key="1">
    <citation type="submission" date="2016-01" db="EMBL/GenBank/DDBJ databases">
        <title>Draft genome of the antarctic isolate Shewanella frigidimarina Ag06-30.</title>
        <authorList>
            <person name="Parmeciano Di Noto G."/>
            <person name="Vazquez S."/>
            <person name="Mac Cormack W."/>
            <person name="Iriarte A."/>
            <person name="Quiroga C."/>
        </authorList>
    </citation>
    <scope>NUCLEOTIDE SEQUENCE [LARGE SCALE GENOMIC DNA]</scope>
    <source>
        <strain evidence="3 4">Ag06-30</strain>
    </source>
</reference>
<feature type="signal peptide" evidence="1">
    <location>
        <begin position="1"/>
        <end position="27"/>
    </location>
</feature>
<dbReference type="RefSeq" id="WP_059747836.1">
    <property type="nucleotide sequence ID" value="NZ_LRDC01000071.1"/>
</dbReference>
<proteinExistence type="predicted"/>
<dbReference type="Proteomes" id="UP000055702">
    <property type="component" value="Unassembled WGS sequence"/>
</dbReference>
<comment type="caution">
    <text evidence="3">The sequence shown here is derived from an EMBL/GenBank/DDBJ whole genome shotgun (WGS) entry which is preliminary data.</text>
</comment>
<evidence type="ECO:0000256" key="1">
    <source>
        <dbReference type="SAM" id="SignalP"/>
    </source>
</evidence>
<gene>
    <name evidence="3" type="ORF">AWJ07_10010</name>
</gene>
<evidence type="ECO:0000313" key="3">
    <source>
        <dbReference type="EMBL" id="KVX00140.1"/>
    </source>
</evidence>
<feature type="chain" id="PRO_5007161863" description="Mannan-binding protein domain-containing protein" evidence="1">
    <location>
        <begin position="28"/>
        <end position="494"/>
    </location>
</feature>
<evidence type="ECO:0000259" key="2">
    <source>
        <dbReference type="Pfam" id="PF12151"/>
    </source>
</evidence>
<feature type="domain" description="Mannan-binding protein" evidence="2">
    <location>
        <begin position="449"/>
        <end position="491"/>
    </location>
</feature>
<evidence type="ECO:0000313" key="4">
    <source>
        <dbReference type="Proteomes" id="UP000055702"/>
    </source>
</evidence>
<dbReference type="AlphaFoldDB" id="A0A119CYP5"/>
<keyword evidence="1" id="KW-0732">Signal</keyword>
<sequence>MKYYQRNIGTLLSAALLCVSGVNSVRAESNETTTNKAVSATNSFNCSADSSWFSQPSLPTEVKQSNGPGDSSFCDFYQFSWQSFAYLMATSKTNPQVLNFQDSTQFNELEVNTDGSPANSCDDKHDSHVLFIRSAKPQENGTTFTIPERIGQAGGGATIYDQNSNVVYYDVQFSKNMCDVKKIQQQQNFPGGTTELKTAWKVLGANDDPSKFITMDANITPEPKNTSTTKLGMIGFHLAVATPDHPEFVWATFEHKVNAPDCSSAETSTAWSFASKACTTDLKNQDALGIVQCRFNNPAPSQSIKGSASEICREYAYGSAEGDRNYDENTQSISTLNANVQPFLTGNFKVLSNYFNVGALWVSNISKDSEIGNQRGSLRLANTVAETEYQSVDLNAGFVSNCFGCHNYTGTANNGSNTTSNSLSHIFDDIAIGSNQCLDVQAAITINSQAQAKAECPKTCTNSSSKLNWNGQWTNQSASTGMQLPKTVCGCCGA</sequence>
<accession>A0A119CYP5</accession>
<dbReference type="InterPro" id="IPR021992">
    <property type="entry name" value="MVL"/>
</dbReference>
<name>A0A119CYP5_SHEFR</name>